<gene>
    <name evidence="1" type="ORF">Vafri_20619</name>
</gene>
<feature type="non-terminal residue" evidence="1">
    <location>
        <position position="104"/>
    </location>
</feature>
<organism evidence="1 2">
    <name type="scientific">Volvox africanus</name>
    <dbReference type="NCBI Taxonomy" id="51714"/>
    <lineage>
        <taxon>Eukaryota</taxon>
        <taxon>Viridiplantae</taxon>
        <taxon>Chlorophyta</taxon>
        <taxon>core chlorophytes</taxon>
        <taxon>Chlorophyceae</taxon>
        <taxon>CS clade</taxon>
        <taxon>Chlamydomonadales</taxon>
        <taxon>Volvocaceae</taxon>
        <taxon>Volvox</taxon>
    </lineage>
</organism>
<dbReference type="InterPro" id="IPR043502">
    <property type="entry name" value="DNA/RNA_pol_sf"/>
</dbReference>
<dbReference type="Proteomes" id="UP000747399">
    <property type="component" value="Unassembled WGS sequence"/>
</dbReference>
<proteinExistence type="predicted"/>
<accession>A0A8J4BSS1</accession>
<dbReference type="AlphaFoldDB" id="A0A8J4BSS1"/>
<reference evidence="1" key="1">
    <citation type="journal article" date="2021" name="Proc. Natl. Acad. Sci. U.S.A.">
        <title>Three genomes in the algal genus Volvox reveal the fate of a haploid sex-determining region after a transition to homothallism.</title>
        <authorList>
            <person name="Yamamoto K."/>
            <person name="Hamaji T."/>
            <person name="Kawai-Toyooka H."/>
            <person name="Matsuzaki R."/>
            <person name="Takahashi F."/>
            <person name="Nishimura Y."/>
            <person name="Kawachi M."/>
            <person name="Noguchi H."/>
            <person name="Minakuchi Y."/>
            <person name="Umen J.G."/>
            <person name="Toyoda A."/>
            <person name="Nozaki H."/>
        </authorList>
    </citation>
    <scope>NUCLEOTIDE SEQUENCE</scope>
    <source>
        <strain evidence="1">NIES-3780</strain>
    </source>
</reference>
<name>A0A8J4BSS1_9CHLO</name>
<sequence>MFRITCQAIKCIYVRPDDFLYAADDKSGYWQLTMHPDLFRFLAVRWQGELYYFLRFGLTAGCGWFSDMKMEVYRLIRERGVYMAFLVDDHAAAATLPGQTKYLC</sequence>
<evidence type="ECO:0000313" key="2">
    <source>
        <dbReference type="Proteomes" id="UP000747399"/>
    </source>
</evidence>
<comment type="caution">
    <text evidence="1">The sequence shown here is derived from an EMBL/GenBank/DDBJ whole genome shotgun (WGS) entry which is preliminary data.</text>
</comment>
<protein>
    <submittedName>
        <fullName evidence="1">Uncharacterized protein</fullName>
    </submittedName>
</protein>
<evidence type="ECO:0000313" key="1">
    <source>
        <dbReference type="EMBL" id="GIL67182.1"/>
    </source>
</evidence>
<dbReference type="EMBL" id="BNCO01000095">
    <property type="protein sequence ID" value="GIL67182.1"/>
    <property type="molecule type" value="Genomic_DNA"/>
</dbReference>
<keyword evidence="2" id="KW-1185">Reference proteome</keyword>
<dbReference type="SUPFAM" id="SSF56672">
    <property type="entry name" value="DNA/RNA polymerases"/>
    <property type="match status" value="1"/>
</dbReference>